<dbReference type="RefSeq" id="WP_058471596.1">
    <property type="nucleotide sequence ID" value="NZ_CAAAIC010000001.1"/>
</dbReference>
<sequence>MTGYALLSNVETEYLLSQRLTAVERVSVEQFNAAVHQDVLFNPFQYHYDQEHNLFIILTPIFAADFAYLLPHLEHFFQQISGHPSRILMGIVGHGATEQHIATAYIRSENGQKAIDVFDPKSSNPERFFANSGSWLGAAFSGLFRSLVPFSNNDVVLDGDASTTVHYHSLGTQSYFDGVSCGYHNVANILTCRKIIAAGEEVSRDTILSRTANPVHEIAGILNKEKQYQEKVRVSFKEFMSKAWAESMMPFTSPEERKTLTIANYFFGWPKESTALKILYFISLAFIAIPLINVVRRTPVLLLNIIAESANFFKNLLINWAPTHAVTQYIRSGLLLFSLGIQGLFKAPSLVFQALSSPIDALKRVFTDGSKSSKTTNNDQKPKESDKDDLPKGSNVQSIFAQNGLLETRSLQSSAAPIAGLSVEHHKETDSEQDWIDDFSDSVKSVPTNI</sequence>
<feature type="region of interest" description="Disordered" evidence="1">
    <location>
        <begin position="424"/>
        <end position="450"/>
    </location>
</feature>
<dbReference type="AlphaFoldDB" id="A0A0W0VCN9"/>
<feature type="compositionally biased region" description="Polar residues" evidence="1">
    <location>
        <begin position="370"/>
        <end position="379"/>
    </location>
</feature>
<evidence type="ECO:0000313" key="2">
    <source>
        <dbReference type="EMBL" id="KTD17879.1"/>
    </source>
</evidence>
<dbReference type="Proteomes" id="UP000055035">
    <property type="component" value="Unassembled WGS sequence"/>
</dbReference>
<dbReference type="PATRIC" id="fig|456.5.peg.2352"/>
<feature type="region of interest" description="Disordered" evidence="1">
    <location>
        <begin position="370"/>
        <end position="394"/>
    </location>
</feature>
<name>A0A0W0VCN9_9GAMM</name>
<reference evidence="2 3" key="1">
    <citation type="submission" date="2015-11" db="EMBL/GenBank/DDBJ databases">
        <title>Genomic analysis of 38 Legionella species identifies large and diverse effector repertoires.</title>
        <authorList>
            <person name="Burstein D."/>
            <person name="Amaro F."/>
            <person name="Zusman T."/>
            <person name="Lifshitz Z."/>
            <person name="Cohen O."/>
            <person name="Gilbert J.A."/>
            <person name="Pupko T."/>
            <person name="Shuman H.A."/>
            <person name="Segal G."/>
        </authorList>
    </citation>
    <scope>NUCLEOTIDE SEQUENCE [LARGE SCALE GENOMIC DNA]</scope>
    <source>
        <strain evidence="2 3">BL-540</strain>
    </source>
</reference>
<gene>
    <name evidence="2" type="ORF">Ljor_2185</name>
</gene>
<protein>
    <submittedName>
        <fullName evidence="2">Uncharacterized protein</fullName>
    </submittedName>
</protein>
<evidence type="ECO:0000313" key="3">
    <source>
        <dbReference type="Proteomes" id="UP000055035"/>
    </source>
</evidence>
<dbReference type="OrthoDB" id="5653329at2"/>
<accession>A0A0W0VCN9</accession>
<feature type="compositionally biased region" description="Basic and acidic residues" evidence="1">
    <location>
        <begin position="380"/>
        <end position="391"/>
    </location>
</feature>
<dbReference type="EMBL" id="LNYJ01000011">
    <property type="protein sequence ID" value="KTD17879.1"/>
    <property type="molecule type" value="Genomic_DNA"/>
</dbReference>
<proteinExistence type="predicted"/>
<feature type="compositionally biased region" description="Acidic residues" evidence="1">
    <location>
        <begin position="431"/>
        <end position="440"/>
    </location>
</feature>
<comment type="caution">
    <text evidence="2">The sequence shown here is derived from an EMBL/GenBank/DDBJ whole genome shotgun (WGS) entry which is preliminary data.</text>
</comment>
<evidence type="ECO:0000256" key="1">
    <source>
        <dbReference type="SAM" id="MobiDB-lite"/>
    </source>
</evidence>
<organism evidence="2 3">
    <name type="scientific">Legionella jordanis</name>
    <dbReference type="NCBI Taxonomy" id="456"/>
    <lineage>
        <taxon>Bacteria</taxon>
        <taxon>Pseudomonadati</taxon>
        <taxon>Pseudomonadota</taxon>
        <taxon>Gammaproteobacteria</taxon>
        <taxon>Legionellales</taxon>
        <taxon>Legionellaceae</taxon>
        <taxon>Legionella</taxon>
    </lineage>
</organism>
<keyword evidence="3" id="KW-1185">Reference proteome</keyword>